<comment type="similarity">
    <text evidence="2">Belongs to the NADH dehydrogenase family.</text>
</comment>
<name>A0A931C3H6_9ACTN</name>
<dbReference type="InterPro" id="IPR051169">
    <property type="entry name" value="NADH-Q_oxidoreductase"/>
</dbReference>
<dbReference type="GO" id="GO:0003955">
    <property type="term" value="F:NAD(P)H dehydrogenase (quinone) activity"/>
    <property type="evidence" value="ECO:0007669"/>
    <property type="project" value="TreeGrafter"/>
</dbReference>
<evidence type="ECO:0000256" key="2">
    <source>
        <dbReference type="ARBA" id="ARBA00005272"/>
    </source>
</evidence>
<reference evidence="7" key="1">
    <citation type="submission" date="2020-11" db="EMBL/GenBank/DDBJ databases">
        <title>Isolation and identification of active actinomycetes.</title>
        <authorList>
            <person name="Sun X."/>
        </authorList>
    </citation>
    <scope>NUCLEOTIDE SEQUENCE</scope>
    <source>
        <strain evidence="7">NEAU-A11</strain>
    </source>
</reference>
<dbReference type="Proteomes" id="UP000598146">
    <property type="component" value="Unassembled WGS sequence"/>
</dbReference>
<keyword evidence="3" id="KW-0285">Flavoprotein</keyword>
<comment type="caution">
    <text evidence="7">The sequence shown here is derived from an EMBL/GenBank/DDBJ whole genome shotgun (WGS) entry which is preliminary data.</text>
</comment>
<proteinExistence type="inferred from homology"/>
<dbReference type="Pfam" id="PF07992">
    <property type="entry name" value="Pyr_redox_2"/>
    <property type="match status" value="1"/>
</dbReference>
<dbReference type="Gene3D" id="3.50.50.100">
    <property type="match status" value="1"/>
</dbReference>
<evidence type="ECO:0000256" key="1">
    <source>
        <dbReference type="ARBA" id="ARBA00001974"/>
    </source>
</evidence>
<dbReference type="RefSeq" id="WP_196414518.1">
    <property type="nucleotide sequence ID" value="NZ_JADQTO010000006.1"/>
</dbReference>
<comment type="cofactor">
    <cofactor evidence="1">
        <name>FAD</name>
        <dbReference type="ChEBI" id="CHEBI:57692"/>
    </cofactor>
</comment>
<dbReference type="InterPro" id="IPR023753">
    <property type="entry name" value="FAD/NAD-binding_dom"/>
</dbReference>
<dbReference type="PRINTS" id="PR00368">
    <property type="entry name" value="FADPNR"/>
</dbReference>
<keyword evidence="5" id="KW-0560">Oxidoreductase</keyword>
<dbReference type="PANTHER" id="PTHR42913:SF3">
    <property type="entry name" value="64 KDA MITOCHONDRIAL NADH DEHYDROGENASE (EUROFUNG)"/>
    <property type="match status" value="1"/>
</dbReference>
<sequence length="386" mass="40964">MHEIVILGGGYTGMAAATVLAGRTKGRDDVRITVINASDRFTERLRLHQTATGQQLADLRIPEMLAGTNAALVTGWVTAVDPESGTVRIDDEREIRYDRLVFALGATADTTAVPGADEYAYTLDSAHAADALARRLAGLGGGTVAVCGTGLTGIEAATEIAERHPGLDVLLVGDAEPGAAMGRRARAYLDRALDRLGVRVRTGTRIAKVLPDSLTTSDGESLAADVVVWTGGVRVPALAAAAGFTVDDRGRIVTDGSLRSVSHPGVYAIGDAAAIRQNYGVMHGTCQGGIPSAVHAAYSLMRELDGREPGRFRFGYVHLPVSLGRRDAVIQFTRPDGAAKRLALTGRAAVWYKETVSSSPWQTFQRLTRTPAAGLFSWRRGGQYTR</sequence>
<protein>
    <submittedName>
        <fullName evidence="7">FAD-dependent oxidoreductase</fullName>
    </submittedName>
</protein>
<gene>
    <name evidence="7" type="ORF">I4J89_14760</name>
</gene>
<dbReference type="SUPFAM" id="SSF51905">
    <property type="entry name" value="FAD/NAD(P)-binding domain"/>
    <property type="match status" value="1"/>
</dbReference>
<dbReference type="PRINTS" id="PR00469">
    <property type="entry name" value="PNDRDTASEII"/>
</dbReference>
<evidence type="ECO:0000256" key="4">
    <source>
        <dbReference type="ARBA" id="ARBA00022827"/>
    </source>
</evidence>
<dbReference type="PANTHER" id="PTHR42913">
    <property type="entry name" value="APOPTOSIS-INDUCING FACTOR 1"/>
    <property type="match status" value="1"/>
</dbReference>
<keyword evidence="4" id="KW-0274">FAD</keyword>
<evidence type="ECO:0000313" key="7">
    <source>
        <dbReference type="EMBL" id="MBG0562715.1"/>
    </source>
</evidence>
<evidence type="ECO:0000313" key="8">
    <source>
        <dbReference type="Proteomes" id="UP000598146"/>
    </source>
</evidence>
<organism evidence="7 8">
    <name type="scientific">Actinoplanes aureus</name>
    <dbReference type="NCBI Taxonomy" id="2792083"/>
    <lineage>
        <taxon>Bacteria</taxon>
        <taxon>Bacillati</taxon>
        <taxon>Actinomycetota</taxon>
        <taxon>Actinomycetes</taxon>
        <taxon>Micromonosporales</taxon>
        <taxon>Micromonosporaceae</taxon>
        <taxon>Actinoplanes</taxon>
    </lineage>
</organism>
<dbReference type="GO" id="GO:0019646">
    <property type="term" value="P:aerobic electron transport chain"/>
    <property type="evidence" value="ECO:0007669"/>
    <property type="project" value="TreeGrafter"/>
</dbReference>
<evidence type="ECO:0000256" key="3">
    <source>
        <dbReference type="ARBA" id="ARBA00022630"/>
    </source>
</evidence>
<dbReference type="InterPro" id="IPR036188">
    <property type="entry name" value="FAD/NAD-bd_sf"/>
</dbReference>
<keyword evidence="8" id="KW-1185">Reference proteome</keyword>
<evidence type="ECO:0000256" key="5">
    <source>
        <dbReference type="ARBA" id="ARBA00023002"/>
    </source>
</evidence>
<dbReference type="AlphaFoldDB" id="A0A931C3H6"/>
<dbReference type="EMBL" id="JADQTO010000006">
    <property type="protein sequence ID" value="MBG0562715.1"/>
    <property type="molecule type" value="Genomic_DNA"/>
</dbReference>
<feature type="domain" description="FAD/NAD(P)-binding" evidence="6">
    <location>
        <begin position="3"/>
        <end position="296"/>
    </location>
</feature>
<evidence type="ECO:0000259" key="6">
    <source>
        <dbReference type="Pfam" id="PF07992"/>
    </source>
</evidence>
<accession>A0A931C3H6</accession>